<keyword evidence="8" id="KW-1185">Reference proteome</keyword>
<dbReference type="GO" id="GO:0005525">
    <property type="term" value="F:GTP binding"/>
    <property type="evidence" value="ECO:0007669"/>
    <property type="project" value="UniProtKB-KW"/>
</dbReference>
<dbReference type="FunFam" id="3.40.50.300:FF:000692">
    <property type="entry name" value="Guanine nucleotide-binding protein subunit alpha"/>
    <property type="match status" value="1"/>
</dbReference>
<keyword evidence="2" id="KW-0547">Nucleotide-binding</keyword>
<dbReference type="Proteomes" id="UP000193144">
    <property type="component" value="Unassembled WGS sequence"/>
</dbReference>
<keyword evidence="3" id="KW-0460">Magnesium</keyword>
<keyword evidence="4" id="KW-0342">GTP-binding</keyword>
<evidence type="ECO:0000256" key="4">
    <source>
        <dbReference type="ARBA" id="ARBA00023134"/>
    </source>
</evidence>
<dbReference type="GO" id="GO:0046872">
    <property type="term" value="F:metal ion binding"/>
    <property type="evidence" value="ECO:0007669"/>
    <property type="project" value="UniProtKB-KW"/>
</dbReference>
<organism evidence="7 8">
    <name type="scientific">Clohesyomyces aquaticus</name>
    <dbReference type="NCBI Taxonomy" id="1231657"/>
    <lineage>
        <taxon>Eukaryota</taxon>
        <taxon>Fungi</taxon>
        <taxon>Dikarya</taxon>
        <taxon>Ascomycota</taxon>
        <taxon>Pezizomycotina</taxon>
        <taxon>Dothideomycetes</taxon>
        <taxon>Pleosporomycetidae</taxon>
        <taxon>Pleosporales</taxon>
        <taxon>Lindgomycetaceae</taxon>
        <taxon>Clohesyomyces</taxon>
    </lineage>
</organism>
<dbReference type="AlphaFoldDB" id="A0A1Y1ZWR3"/>
<dbReference type="SUPFAM" id="SSF47895">
    <property type="entry name" value="Transducin (alpha subunit), insertion domain"/>
    <property type="match status" value="1"/>
</dbReference>
<dbReference type="EMBL" id="MCFA01000031">
    <property type="protein sequence ID" value="ORY14630.1"/>
    <property type="molecule type" value="Genomic_DNA"/>
</dbReference>
<dbReference type="GO" id="GO:0003924">
    <property type="term" value="F:GTPase activity"/>
    <property type="evidence" value="ECO:0007669"/>
    <property type="project" value="InterPro"/>
</dbReference>
<dbReference type="GO" id="GO:0031683">
    <property type="term" value="F:G-protein beta/gamma-subunit complex binding"/>
    <property type="evidence" value="ECO:0007669"/>
    <property type="project" value="InterPro"/>
</dbReference>
<evidence type="ECO:0000313" key="8">
    <source>
        <dbReference type="Proteomes" id="UP000193144"/>
    </source>
</evidence>
<feature type="compositionally biased region" description="Polar residues" evidence="6">
    <location>
        <begin position="570"/>
        <end position="595"/>
    </location>
</feature>
<dbReference type="Pfam" id="PF00503">
    <property type="entry name" value="G-alpha"/>
    <property type="match status" value="1"/>
</dbReference>
<dbReference type="SMART" id="SM00275">
    <property type="entry name" value="G_alpha"/>
    <property type="match status" value="1"/>
</dbReference>
<dbReference type="GO" id="GO:0005834">
    <property type="term" value="C:heterotrimeric G-protein complex"/>
    <property type="evidence" value="ECO:0007669"/>
    <property type="project" value="TreeGrafter"/>
</dbReference>
<dbReference type="InterPro" id="IPR001019">
    <property type="entry name" value="Gprotein_alpha_su"/>
</dbReference>
<dbReference type="Gene3D" id="1.10.400.10">
    <property type="entry name" value="GI Alpha 1, domain 2-like"/>
    <property type="match status" value="1"/>
</dbReference>
<feature type="region of interest" description="Disordered" evidence="6">
    <location>
        <begin position="569"/>
        <end position="595"/>
    </location>
</feature>
<gene>
    <name evidence="7" type="ORF">BCR34DRAFT_598974</name>
</gene>
<sequence length="595" mass="68121">MSDLMMADDKRVFGLMNAVTTNIERLRQSISALRQLHDRWKDGNGTFINLIAQLTALKSNLGEMQDWMSFAINDMHPQLLMDLDVLTTSCGMLVRNVDALMAQLRQPDHDNTDWAISLRFAVAKRSMNRLRNVAKRQTDAVNLLLAACKCHTTAQRKILLHKSRQIRKDATTLSTTARRSKLNSKCINALTHISRMIQWFRVLFYLKLLKRDEDTLPSQQDYLDAAAAMRSEAIDRRLEEDATALHRETKLVLIGMANSGKELIMRQMKVLYAGGYPRDERTTYQFAVRSTVRLLMHAMIDLLKDTGINLSKDLTQHFAVLLQEVETVNVGSITPAAGNAIEAIWKSDTFSTIYIKNFEIDFPQYSSYFAHEIQRICESDYVPSEADIIRLNQSMGGIKELRFSWDEIDVHLFNISGYIPDQFRRRWLHQLEGATALVYTVDVSTYDRAFYGQANESALLDDFATFEAWVNSPKFSGSSIILLLNNFSRFREKMQHSSLSTFFPEYEPGDDGVTSARRYILRRFKDVNRSKLSIYSFWVDLDMSDNTHLYAALKKTIQHIQQRKARSEVWETSTAGMTSPARSGTVTTLTSSSRD</sequence>
<reference evidence="7 8" key="1">
    <citation type="submission" date="2016-07" db="EMBL/GenBank/DDBJ databases">
        <title>Pervasive Adenine N6-methylation of Active Genes in Fungi.</title>
        <authorList>
            <consortium name="DOE Joint Genome Institute"/>
            <person name="Mondo S.J."/>
            <person name="Dannebaum R.O."/>
            <person name="Kuo R.C."/>
            <person name="Labutti K."/>
            <person name="Haridas S."/>
            <person name="Kuo A."/>
            <person name="Salamov A."/>
            <person name="Ahrendt S.R."/>
            <person name="Lipzen A."/>
            <person name="Sullivan W."/>
            <person name="Andreopoulos W.B."/>
            <person name="Clum A."/>
            <person name="Lindquist E."/>
            <person name="Daum C."/>
            <person name="Ramamoorthy G.K."/>
            <person name="Gryganskyi A."/>
            <person name="Culley D."/>
            <person name="Magnuson J.K."/>
            <person name="James T.Y."/>
            <person name="O'Malley M.A."/>
            <person name="Stajich J.E."/>
            <person name="Spatafora J.W."/>
            <person name="Visel A."/>
            <person name="Grigoriev I.V."/>
        </authorList>
    </citation>
    <scope>NUCLEOTIDE SEQUENCE [LARGE SCALE GENOMIC DNA]</scope>
    <source>
        <strain evidence="7 8">CBS 115471</strain>
    </source>
</reference>
<evidence type="ECO:0000256" key="2">
    <source>
        <dbReference type="ARBA" id="ARBA00022741"/>
    </source>
</evidence>
<proteinExistence type="predicted"/>
<evidence type="ECO:0000256" key="6">
    <source>
        <dbReference type="SAM" id="MobiDB-lite"/>
    </source>
</evidence>
<evidence type="ECO:0000256" key="1">
    <source>
        <dbReference type="ARBA" id="ARBA00022723"/>
    </source>
</evidence>
<accession>A0A1Y1ZWR3</accession>
<dbReference type="STRING" id="1231657.A0A1Y1ZWR3"/>
<keyword evidence="5" id="KW-0807">Transducer</keyword>
<dbReference type="PROSITE" id="PS51882">
    <property type="entry name" value="G_ALPHA"/>
    <property type="match status" value="1"/>
</dbReference>
<dbReference type="InterPro" id="IPR011025">
    <property type="entry name" value="GproteinA_insert"/>
</dbReference>
<dbReference type="OrthoDB" id="5817230at2759"/>
<protein>
    <submittedName>
        <fullName evidence="7">G-protein alpha subunit-domain-containing protein</fullName>
    </submittedName>
</protein>
<dbReference type="PANTHER" id="PTHR10218">
    <property type="entry name" value="GTP-BINDING PROTEIN ALPHA SUBUNIT"/>
    <property type="match status" value="1"/>
</dbReference>
<evidence type="ECO:0000313" key="7">
    <source>
        <dbReference type="EMBL" id="ORY14630.1"/>
    </source>
</evidence>
<dbReference type="PANTHER" id="PTHR10218:SF369">
    <property type="entry name" value="GUANINE NUCLEOTIDE-BINDING PROTEIN ALPHA-2 SUBUNIT"/>
    <property type="match status" value="1"/>
</dbReference>
<name>A0A1Y1ZWR3_9PLEO</name>
<dbReference type="Gene3D" id="3.40.50.300">
    <property type="entry name" value="P-loop containing nucleotide triphosphate hydrolases"/>
    <property type="match status" value="1"/>
</dbReference>
<dbReference type="GO" id="GO:0005737">
    <property type="term" value="C:cytoplasm"/>
    <property type="evidence" value="ECO:0007669"/>
    <property type="project" value="TreeGrafter"/>
</dbReference>
<evidence type="ECO:0000256" key="5">
    <source>
        <dbReference type="ARBA" id="ARBA00023224"/>
    </source>
</evidence>
<dbReference type="GO" id="GO:0007189">
    <property type="term" value="P:adenylate cyclase-activating G protein-coupled receptor signaling pathway"/>
    <property type="evidence" value="ECO:0007669"/>
    <property type="project" value="TreeGrafter"/>
</dbReference>
<comment type="caution">
    <text evidence="7">The sequence shown here is derived from an EMBL/GenBank/DDBJ whole genome shotgun (WGS) entry which is preliminary data.</text>
</comment>
<keyword evidence="1" id="KW-0479">Metal-binding</keyword>
<dbReference type="PRINTS" id="PR00318">
    <property type="entry name" value="GPROTEINA"/>
</dbReference>
<dbReference type="SUPFAM" id="SSF52540">
    <property type="entry name" value="P-loop containing nucleoside triphosphate hydrolases"/>
    <property type="match status" value="1"/>
</dbReference>
<dbReference type="InterPro" id="IPR027417">
    <property type="entry name" value="P-loop_NTPase"/>
</dbReference>
<dbReference type="GO" id="GO:0001664">
    <property type="term" value="F:G protein-coupled receptor binding"/>
    <property type="evidence" value="ECO:0007669"/>
    <property type="project" value="TreeGrafter"/>
</dbReference>
<evidence type="ECO:0000256" key="3">
    <source>
        <dbReference type="ARBA" id="ARBA00022842"/>
    </source>
</evidence>